<dbReference type="PANTHER" id="PTHR44259:SF93">
    <property type="entry name" value="PROTEIN, PUTATIVE (DUF295)-RELATED"/>
    <property type="match status" value="1"/>
</dbReference>
<evidence type="ECO:0000313" key="3">
    <source>
        <dbReference type="Proteomes" id="UP001168098"/>
    </source>
</evidence>
<dbReference type="Pfam" id="PF03478">
    <property type="entry name" value="Beta-prop_KIB1-4"/>
    <property type="match status" value="1"/>
</dbReference>
<feature type="domain" description="KIB1-4 beta-propeller" evidence="1">
    <location>
        <begin position="93"/>
        <end position="331"/>
    </location>
</feature>
<dbReference type="PANTHER" id="PTHR44259">
    <property type="entry name" value="OS07G0183000 PROTEIN-RELATED"/>
    <property type="match status" value="1"/>
</dbReference>
<organism evidence="2 3">
    <name type="scientific">Vitis rotundifolia</name>
    <name type="common">Muscadine grape</name>
    <dbReference type="NCBI Taxonomy" id="103349"/>
    <lineage>
        <taxon>Eukaryota</taxon>
        <taxon>Viridiplantae</taxon>
        <taxon>Streptophyta</taxon>
        <taxon>Embryophyta</taxon>
        <taxon>Tracheophyta</taxon>
        <taxon>Spermatophyta</taxon>
        <taxon>Magnoliopsida</taxon>
        <taxon>eudicotyledons</taxon>
        <taxon>Gunneridae</taxon>
        <taxon>Pentapetalae</taxon>
        <taxon>rosids</taxon>
        <taxon>Vitales</taxon>
        <taxon>Vitaceae</taxon>
        <taxon>Viteae</taxon>
        <taxon>Vitis</taxon>
    </lineage>
</organism>
<proteinExistence type="predicted"/>
<evidence type="ECO:0000259" key="1">
    <source>
        <dbReference type="Pfam" id="PF03478"/>
    </source>
</evidence>
<protein>
    <recommendedName>
        <fullName evidence="1">KIB1-4 beta-propeller domain-containing protein</fullName>
    </recommendedName>
</protein>
<evidence type="ECO:0000313" key="2">
    <source>
        <dbReference type="EMBL" id="KAJ9696216.1"/>
    </source>
</evidence>
<gene>
    <name evidence="2" type="ORF">PVL29_008456</name>
</gene>
<dbReference type="InterPro" id="IPR050942">
    <property type="entry name" value="F-box_BR-signaling"/>
</dbReference>
<dbReference type="InterPro" id="IPR005174">
    <property type="entry name" value="KIB1-4_b-propeller"/>
</dbReference>
<dbReference type="EMBL" id="JARBHA010000007">
    <property type="protein sequence ID" value="KAJ9696216.1"/>
    <property type="molecule type" value="Genomic_DNA"/>
</dbReference>
<dbReference type="Proteomes" id="UP001168098">
    <property type="component" value="Unassembled WGS sequence"/>
</dbReference>
<comment type="caution">
    <text evidence="2">The sequence shown here is derived from an EMBL/GenBank/DDBJ whole genome shotgun (WGS) entry which is preliminary data.</text>
</comment>
<dbReference type="AlphaFoldDB" id="A0AA38ZVT5"/>
<sequence>MALPSSSDWASLPMNLLDSILDCLVPTEDYLTFSEVCIEWQYAVGEKLQHLRSNHKRHCRLHQKAPLLMAPTTDNTKERCCLYDVMKGKSLWEFQLSLGRWKCEGSSHGWLILVEDDSYKVDLLNPYSLKLIHLPPLEKPWSFEYSGHIYEASFPSARRRSVLSIDPDVNRDEFVLMMTRDGLMRKVAFIKSGEEDWTYIEGLEDVKDIVYSNGLFYVLDGWGMLYSCDVSKDLKVRRITSPENNLCCLVLHLVESPEGDFLRIIRQKYTGKFVIHKLVWFSKNPRWEEVTSLGDVALFLGQNHSTSVVASDFAGCRPNSIYFIKPCRYPDYLHANVYVVSLNDRTVTRLYPRSESPLLWISPKFR</sequence>
<reference evidence="2 3" key="1">
    <citation type="journal article" date="2023" name="BMC Biotechnol.">
        <title>Vitis rotundifolia cv Carlos genome sequencing.</title>
        <authorList>
            <person name="Huff M."/>
            <person name="Hulse-Kemp A."/>
            <person name="Scheffler B."/>
            <person name="Youngblood R."/>
            <person name="Simpson S."/>
            <person name="Babiker E."/>
            <person name="Staton M."/>
        </authorList>
    </citation>
    <scope>NUCLEOTIDE SEQUENCE [LARGE SCALE GENOMIC DNA]</scope>
    <source>
        <tissue evidence="2">Leaf</tissue>
    </source>
</reference>
<accession>A0AA38ZVT5</accession>
<keyword evidence="3" id="KW-1185">Reference proteome</keyword>
<dbReference type="SUPFAM" id="SSF50998">
    <property type="entry name" value="Quinoprotein alcohol dehydrogenase-like"/>
    <property type="match status" value="1"/>
</dbReference>
<name>A0AA38ZVT5_VITRO</name>
<dbReference type="InterPro" id="IPR011047">
    <property type="entry name" value="Quinoprotein_ADH-like_sf"/>
</dbReference>